<feature type="transmembrane region" description="Helical" evidence="2">
    <location>
        <begin position="644"/>
        <end position="666"/>
    </location>
</feature>
<dbReference type="EMBL" id="LNIX01000009">
    <property type="protein sequence ID" value="OXA50386.1"/>
    <property type="molecule type" value="Genomic_DNA"/>
</dbReference>
<feature type="region of interest" description="Disordered" evidence="1">
    <location>
        <begin position="199"/>
        <end position="237"/>
    </location>
</feature>
<organism evidence="3 4">
    <name type="scientific">Folsomia candida</name>
    <name type="common">Springtail</name>
    <dbReference type="NCBI Taxonomy" id="158441"/>
    <lineage>
        <taxon>Eukaryota</taxon>
        <taxon>Metazoa</taxon>
        <taxon>Ecdysozoa</taxon>
        <taxon>Arthropoda</taxon>
        <taxon>Hexapoda</taxon>
        <taxon>Collembola</taxon>
        <taxon>Entomobryomorpha</taxon>
        <taxon>Isotomoidea</taxon>
        <taxon>Isotomidae</taxon>
        <taxon>Proisotominae</taxon>
        <taxon>Folsomia</taxon>
    </lineage>
</organism>
<feature type="compositionally biased region" description="Low complexity" evidence="1">
    <location>
        <begin position="307"/>
        <end position="322"/>
    </location>
</feature>
<dbReference type="GO" id="GO:0002028">
    <property type="term" value="P:regulation of sodium ion transport"/>
    <property type="evidence" value="ECO:0007669"/>
    <property type="project" value="TreeGrafter"/>
</dbReference>
<feature type="region of interest" description="Disordered" evidence="1">
    <location>
        <begin position="295"/>
        <end position="333"/>
    </location>
</feature>
<feature type="region of interest" description="Disordered" evidence="1">
    <location>
        <begin position="347"/>
        <end position="426"/>
    </location>
</feature>
<feature type="compositionally biased region" description="Basic and acidic residues" evidence="1">
    <location>
        <begin position="1"/>
        <end position="13"/>
    </location>
</feature>
<sequence length="859" mass="93147">MRPFDHPRSQVGEKDDDENNSGSESGSTTSSGSNDISQSSNSSSPPSSAGTKKQHHHYQNRKARKKGRRDWRPKLENRSNSNVPNGGDTGGQSLLSDTHLITNGFSPSARVKSVLSKNHESNKISKQRGKNKFPTTPTPKILNRNNSNNNEGEPEPIISAASSTMAPSSKKGHGNNKLSLASTEDLDLVDYEDLGPSTSLSSCSSATTSDENETNVKNFHHHHDPSSSKIASSSHSQNVTLFDEVSSKKEYMKLDGSASFGAWNKSDVNKSSKNNTTNFVSNSDFNAVEDIENVPCSSSSLRERLSSQRSRNNSSTPSTSKSITKPYSIEPGMVPVYEDTTTFIIHKNNDDKPQTSTGDYNNSNSLDKLSLQRVDEGESEDKSSSPDKYLNSGVGRHFGKRRTPSSNSLTDGENSGGEGGGGGTGGSEGGCGTECLNYFLRFKAVTIVFLGTIFVLSISSLLFVFPLVVDPILYGLEAEFSLHPVNCITTNLRKGVGPVECSLPSCRAGCTADLFLCTFIDVQYSYYVDSQLILSSSSSTFPPPPPLINGRSIEQINTSTSDTNSENTNSNDNNSAFNSSTILVTKNGTLYININGCGYPPSVNCSEFYHQYGTIGTEFGCYYSARNDTILVPYYNHDLEKYHLFIAILIPCAIAAISAFILFLLLKCVNCSKANRAMVVNKSTSQLKLLDKDETSLASSSATGKSAKKVRNKKWNNMKKDKQISNNNGVKKMNGDVGGGEGPYMNGSLPKGNGHAFQNTIGGLMGIMSPTKLQKSIGNLPHQHDSFDKKPYSNGSPMIGQMQMRRPRYIKKNEVSNGNKGPKGKPPLTNSSSGEDQQLFTPSPNNIKESTKKLAEHKM</sequence>
<feature type="compositionally biased region" description="Low complexity" evidence="1">
    <location>
        <begin position="199"/>
        <end position="209"/>
    </location>
</feature>
<dbReference type="GO" id="GO:0005886">
    <property type="term" value="C:plasma membrane"/>
    <property type="evidence" value="ECO:0007669"/>
    <property type="project" value="TreeGrafter"/>
</dbReference>
<proteinExistence type="predicted"/>
<comment type="caution">
    <text evidence="3">The sequence shown here is derived from an EMBL/GenBank/DDBJ whole genome shotgun (WGS) entry which is preliminary data.</text>
</comment>
<protein>
    <submittedName>
        <fullName evidence="3">Protein tipE</fullName>
    </submittedName>
</protein>
<feature type="compositionally biased region" description="Gly residues" evidence="1">
    <location>
        <begin position="414"/>
        <end position="426"/>
    </location>
</feature>
<feature type="compositionally biased region" description="Basic and acidic residues" evidence="1">
    <location>
        <begin position="373"/>
        <end position="385"/>
    </location>
</feature>
<feature type="compositionally biased region" description="Basic and acidic residues" evidence="1">
    <location>
        <begin position="849"/>
        <end position="859"/>
    </location>
</feature>
<feature type="compositionally biased region" description="Polar residues" evidence="1">
    <location>
        <begin position="354"/>
        <end position="367"/>
    </location>
</feature>
<dbReference type="Proteomes" id="UP000198287">
    <property type="component" value="Unassembled WGS sequence"/>
</dbReference>
<feature type="compositionally biased region" description="Polar residues" evidence="1">
    <location>
        <begin position="828"/>
        <end position="848"/>
    </location>
</feature>
<dbReference type="InterPro" id="IPR031578">
    <property type="entry name" value="TipE"/>
</dbReference>
<feature type="compositionally biased region" description="Polar residues" evidence="1">
    <location>
        <begin position="91"/>
        <end position="106"/>
    </location>
</feature>
<evidence type="ECO:0000313" key="4">
    <source>
        <dbReference type="Proteomes" id="UP000198287"/>
    </source>
</evidence>
<feature type="compositionally biased region" description="Basic residues" evidence="1">
    <location>
        <begin position="52"/>
        <end position="69"/>
    </location>
</feature>
<evidence type="ECO:0000313" key="3">
    <source>
        <dbReference type="EMBL" id="OXA50386.1"/>
    </source>
</evidence>
<dbReference type="STRING" id="158441.A0A226E1P0"/>
<keyword evidence="2" id="KW-0812">Transmembrane</keyword>
<keyword evidence="2" id="KW-1133">Transmembrane helix</keyword>
<evidence type="ECO:0000256" key="2">
    <source>
        <dbReference type="SAM" id="Phobius"/>
    </source>
</evidence>
<keyword evidence="2" id="KW-0472">Membrane</keyword>
<feature type="region of interest" description="Disordered" evidence="1">
    <location>
        <begin position="781"/>
        <end position="859"/>
    </location>
</feature>
<dbReference type="PANTHER" id="PTHR12335">
    <property type="entry name" value="TIPE PROTEIN TEMPERATURE-INDUCED PARALYTIC E"/>
    <property type="match status" value="1"/>
</dbReference>
<feature type="transmembrane region" description="Helical" evidence="2">
    <location>
        <begin position="444"/>
        <end position="469"/>
    </location>
</feature>
<keyword evidence="4" id="KW-1185">Reference proteome</keyword>
<feature type="compositionally biased region" description="Low complexity" evidence="1">
    <location>
        <begin position="227"/>
        <end position="236"/>
    </location>
</feature>
<feature type="region of interest" description="Disordered" evidence="1">
    <location>
        <begin position="1"/>
        <end position="157"/>
    </location>
</feature>
<dbReference type="AlphaFoldDB" id="A0A226E1P0"/>
<evidence type="ECO:0000256" key="1">
    <source>
        <dbReference type="SAM" id="MobiDB-lite"/>
    </source>
</evidence>
<reference evidence="3 4" key="1">
    <citation type="submission" date="2015-12" db="EMBL/GenBank/DDBJ databases">
        <title>The genome of Folsomia candida.</title>
        <authorList>
            <person name="Faddeeva A."/>
            <person name="Derks M.F."/>
            <person name="Anvar Y."/>
            <person name="Smit S."/>
            <person name="Van Straalen N."/>
            <person name="Roelofs D."/>
        </authorList>
    </citation>
    <scope>NUCLEOTIDE SEQUENCE [LARGE SCALE GENOMIC DNA]</scope>
    <source>
        <strain evidence="3 4">VU population</strain>
        <tissue evidence="3">Whole body</tissue>
    </source>
</reference>
<dbReference type="OrthoDB" id="6350671at2759"/>
<dbReference type="GO" id="GO:0017080">
    <property type="term" value="F:sodium channel regulator activity"/>
    <property type="evidence" value="ECO:0007669"/>
    <property type="project" value="TreeGrafter"/>
</dbReference>
<gene>
    <name evidence="3" type="ORF">Fcan01_15066</name>
</gene>
<dbReference type="Pfam" id="PF16972">
    <property type="entry name" value="TipE"/>
    <property type="match status" value="2"/>
</dbReference>
<name>A0A226E1P0_FOLCA</name>
<accession>A0A226E1P0</accession>
<feature type="compositionally biased region" description="Basic and acidic residues" evidence="1">
    <location>
        <begin position="782"/>
        <end position="791"/>
    </location>
</feature>
<feature type="compositionally biased region" description="Low complexity" evidence="1">
    <location>
        <begin position="20"/>
        <end position="50"/>
    </location>
</feature>
<dbReference type="PANTHER" id="PTHR12335:SF6">
    <property type="entry name" value="PROTEIN TIPE"/>
    <property type="match status" value="1"/>
</dbReference>